<name>A0A413KN99_STRAP</name>
<dbReference type="GO" id="GO:0006260">
    <property type="term" value="P:DNA replication"/>
    <property type="evidence" value="ECO:0007669"/>
    <property type="project" value="TreeGrafter"/>
</dbReference>
<reference evidence="1 2" key="1">
    <citation type="submission" date="2018-08" db="EMBL/GenBank/DDBJ databases">
        <title>A genome reference for cultivated species of the human gut microbiota.</title>
        <authorList>
            <person name="Zou Y."/>
            <person name="Xue W."/>
            <person name="Luo G."/>
        </authorList>
    </citation>
    <scope>NUCLEOTIDE SEQUENCE [LARGE SCALE GENOMIC DNA]</scope>
    <source>
        <strain evidence="1 2">AF18-38</strain>
    </source>
</reference>
<dbReference type="GO" id="GO:0005524">
    <property type="term" value="F:ATP binding"/>
    <property type="evidence" value="ECO:0007669"/>
    <property type="project" value="InterPro"/>
</dbReference>
<dbReference type="PANTHER" id="PTHR30050:SF4">
    <property type="entry name" value="ATP-BINDING PROTEIN RV3427C IN INSERTION SEQUENCE-RELATED"/>
    <property type="match status" value="1"/>
</dbReference>
<dbReference type="PANTHER" id="PTHR30050">
    <property type="entry name" value="CHROMOSOMAL REPLICATION INITIATOR PROTEIN DNAA"/>
    <property type="match status" value="1"/>
</dbReference>
<proteinExistence type="predicted"/>
<evidence type="ECO:0000313" key="2">
    <source>
        <dbReference type="Proteomes" id="UP000284046"/>
    </source>
</evidence>
<dbReference type="AlphaFoldDB" id="A0A413KN99"/>
<gene>
    <name evidence="1" type="ORF">DWX18_03290</name>
</gene>
<organism evidence="1 2">
    <name type="scientific">Streptococcus anginosus</name>
    <dbReference type="NCBI Taxonomy" id="1328"/>
    <lineage>
        <taxon>Bacteria</taxon>
        <taxon>Bacillati</taxon>
        <taxon>Bacillota</taxon>
        <taxon>Bacilli</taxon>
        <taxon>Lactobacillales</taxon>
        <taxon>Streptococcaceae</taxon>
        <taxon>Streptococcus</taxon>
        <taxon>Streptococcus anginosus group</taxon>
    </lineage>
</organism>
<comment type="caution">
    <text evidence="1">The sequence shown here is derived from an EMBL/GenBank/DDBJ whole genome shotgun (WGS) entry which is preliminary data.</text>
</comment>
<dbReference type="Pfam" id="PF01695">
    <property type="entry name" value="IstB_IS21"/>
    <property type="match status" value="1"/>
</dbReference>
<dbReference type="EMBL" id="QRWZ01000003">
    <property type="protein sequence ID" value="RGT61672.1"/>
    <property type="molecule type" value="Genomic_DNA"/>
</dbReference>
<dbReference type="SUPFAM" id="SSF52540">
    <property type="entry name" value="P-loop containing nucleoside triphosphate hydrolases"/>
    <property type="match status" value="1"/>
</dbReference>
<dbReference type="RefSeq" id="WP_118138846.1">
    <property type="nucleotide sequence ID" value="NZ_JAPAHZ010000001.1"/>
</dbReference>
<dbReference type="InterPro" id="IPR002611">
    <property type="entry name" value="IstB_ATP-bd"/>
</dbReference>
<sequence length="255" mass="29126">MEFGRWASKPAQKVCQIHGEKMFYIGPNNVLVCSKCGKELIERDEQKLQDDFWKVEEQRLEAKRIDVLFNSSIVNAELKQATLNNYEVLNQDQKEKLDIAFKLASGYIAGDTNNTLFLGPAGTGKSHLAYGIIKHISDKTKKHAMFIKIPELLARIKSDFNSSEQTQQKWIARLSKVPYLVLDDLGTEKVTDWSKEILFSILDNRNCTIITSNLRSSAEIGNIYGEAIKDRICKGVDRQHGISFDGMKSQRRKYY</sequence>
<dbReference type="CDD" id="cd00009">
    <property type="entry name" value="AAA"/>
    <property type="match status" value="1"/>
</dbReference>
<accession>A0A413KN99</accession>
<dbReference type="SMART" id="SM00382">
    <property type="entry name" value="AAA"/>
    <property type="match status" value="1"/>
</dbReference>
<dbReference type="InterPro" id="IPR027417">
    <property type="entry name" value="P-loop_NTPase"/>
</dbReference>
<dbReference type="InterPro" id="IPR003593">
    <property type="entry name" value="AAA+_ATPase"/>
</dbReference>
<dbReference type="Proteomes" id="UP000284046">
    <property type="component" value="Unassembled WGS sequence"/>
</dbReference>
<protein>
    <submittedName>
        <fullName evidence="1">DNA replication protein</fullName>
    </submittedName>
</protein>
<evidence type="ECO:0000313" key="1">
    <source>
        <dbReference type="EMBL" id="RGT61672.1"/>
    </source>
</evidence>
<dbReference type="Gene3D" id="3.40.50.300">
    <property type="entry name" value="P-loop containing nucleotide triphosphate hydrolases"/>
    <property type="match status" value="1"/>
</dbReference>